<sequence length="153" mass="17516">MGKSGKSRKKKRRNSSTRHLFILFIVLCVLAGGYYYLKIYSREEVAVNPTLDKTAQYSILENNDSTQYLAVIIYQDNVSINTIASTFYKNEMFWPYIYIENKAVIRNPLNMGRDVILKIPRLSDDLINVNDTASVRIAKDLADSILNDVTDPI</sequence>
<accession>A0A2V3PKD9</accession>
<evidence type="ECO:0000313" key="2">
    <source>
        <dbReference type="EMBL" id="PXV61874.1"/>
    </source>
</evidence>
<dbReference type="AlphaFoldDB" id="A0A2V3PKD9"/>
<dbReference type="Proteomes" id="UP000247973">
    <property type="component" value="Unassembled WGS sequence"/>
</dbReference>
<keyword evidence="3" id="KW-1185">Reference proteome</keyword>
<feature type="transmembrane region" description="Helical" evidence="1">
    <location>
        <begin position="20"/>
        <end position="37"/>
    </location>
</feature>
<reference evidence="2 3" key="1">
    <citation type="submission" date="2018-03" db="EMBL/GenBank/DDBJ databases">
        <title>Genomic Encyclopedia of Archaeal and Bacterial Type Strains, Phase II (KMG-II): from individual species to whole genera.</title>
        <authorList>
            <person name="Goeker M."/>
        </authorList>
    </citation>
    <scope>NUCLEOTIDE SEQUENCE [LARGE SCALE GENOMIC DNA]</scope>
    <source>
        <strain evidence="2 3">DSM 100214</strain>
    </source>
</reference>
<keyword evidence="1" id="KW-0472">Membrane</keyword>
<evidence type="ECO:0000256" key="1">
    <source>
        <dbReference type="SAM" id="Phobius"/>
    </source>
</evidence>
<evidence type="ECO:0008006" key="4">
    <source>
        <dbReference type="Google" id="ProtNLM"/>
    </source>
</evidence>
<name>A0A2V3PKD9_9BACT</name>
<dbReference type="OrthoDB" id="9811567at2"/>
<proteinExistence type="predicted"/>
<comment type="caution">
    <text evidence="2">The sequence shown here is derived from an EMBL/GenBank/DDBJ whole genome shotgun (WGS) entry which is preliminary data.</text>
</comment>
<keyword evidence="1" id="KW-1133">Transmembrane helix</keyword>
<organism evidence="2 3">
    <name type="scientific">Dysgonomonas alginatilytica</name>
    <dbReference type="NCBI Taxonomy" id="1605892"/>
    <lineage>
        <taxon>Bacteria</taxon>
        <taxon>Pseudomonadati</taxon>
        <taxon>Bacteroidota</taxon>
        <taxon>Bacteroidia</taxon>
        <taxon>Bacteroidales</taxon>
        <taxon>Dysgonomonadaceae</taxon>
        <taxon>Dysgonomonas</taxon>
    </lineage>
</organism>
<dbReference type="RefSeq" id="WP_110311753.1">
    <property type="nucleotide sequence ID" value="NZ_QICL01000024.1"/>
</dbReference>
<evidence type="ECO:0000313" key="3">
    <source>
        <dbReference type="Proteomes" id="UP000247973"/>
    </source>
</evidence>
<keyword evidence="1" id="KW-0812">Transmembrane</keyword>
<dbReference type="EMBL" id="QICL01000024">
    <property type="protein sequence ID" value="PXV61874.1"/>
    <property type="molecule type" value="Genomic_DNA"/>
</dbReference>
<gene>
    <name evidence="2" type="ORF">CLV62_12429</name>
</gene>
<protein>
    <recommendedName>
        <fullName evidence="4">LysM domain-containing protein</fullName>
    </recommendedName>
</protein>